<keyword evidence="6" id="KW-1185">Reference proteome</keyword>
<comment type="subcellular location">
    <subcellularLocation>
        <location evidence="1">Nucleus</location>
    </subcellularLocation>
</comment>
<accession>A0A8S1EVV8</accession>
<feature type="compositionally biased region" description="Basic and acidic residues" evidence="4">
    <location>
        <begin position="125"/>
        <end position="138"/>
    </location>
</feature>
<comment type="caution">
    <text evidence="5">The sequence shown here is derived from an EMBL/GenBank/DDBJ whole genome shotgun (WGS) entry which is preliminary data.</text>
</comment>
<gene>
    <name evidence="5" type="ORF">CBOVIS_LOCUS7767</name>
</gene>
<dbReference type="GO" id="GO:1902369">
    <property type="term" value="P:negative regulation of RNA catabolic process"/>
    <property type="evidence" value="ECO:0007669"/>
    <property type="project" value="TreeGrafter"/>
</dbReference>
<dbReference type="AlphaFoldDB" id="A0A8S1EVV8"/>
<evidence type="ECO:0000313" key="5">
    <source>
        <dbReference type="EMBL" id="CAB3405588.1"/>
    </source>
</evidence>
<dbReference type="PANTHER" id="PTHR13471:SF0">
    <property type="entry name" value="NUCLEAR EXOSOME REGULATOR NRDE2"/>
    <property type="match status" value="1"/>
</dbReference>
<dbReference type="Proteomes" id="UP000494206">
    <property type="component" value="Unassembled WGS sequence"/>
</dbReference>
<dbReference type="Pfam" id="PF08424">
    <property type="entry name" value="NRDE-2"/>
    <property type="match status" value="1"/>
</dbReference>
<dbReference type="InterPro" id="IPR013633">
    <property type="entry name" value="NRDE-2"/>
</dbReference>
<evidence type="ECO:0000256" key="1">
    <source>
        <dbReference type="ARBA" id="ARBA00004123"/>
    </source>
</evidence>
<reference evidence="5 6" key="1">
    <citation type="submission" date="2020-04" db="EMBL/GenBank/DDBJ databases">
        <authorList>
            <person name="Laetsch R D."/>
            <person name="Stevens L."/>
            <person name="Kumar S."/>
            <person name="Blaxter L. M."/>
        </authorList>
    </citation>
    <scope>NUCLEOTIDE SEQUENCE [LARGE SCALE GENOMIC DNA]</scope>
</reference>
<name>A0A8S1EVV8_9PELO</name>
<dbReference type="InterPro" id="IPR011990">
    <property type="entry name" value="TPR-like_helical_dom_sf"/>
</dbReference>
<keyword evidence="3" id="KW-0539">Nucleus</keyword>
<dbReference type="EMBL" id="CADEPM010000004">
    <property type="protein sequence ID" value="CAB3405588.1"/>
    <property type="molecule type" value="Genomic_DNA"/>
</dbReference>
<feature type="region of interest" description="Disordered" evidence="4">
    <location>
        <begin position="75"/>
        <end position="97"/>
    </location>
</feature>
<evidence type="ECO:0000256" key="4">
    <source>
        <dbReference type="SAM" id="MobiDB-lite"/>
    </source>
</evidence>
<evidence type="ECO:0000256" key="2">
    <source>
        <dbReference type="ARBA" id="ARBA00009265"/>
    </source>
</evidence>
<proteinExistence type="inferred from homology"/>
<sequence length="1217" mass="142513">MFAAYRTDKESSSRGTVEPKTEVVDDDDNVVVVDGVLMTEGEYKKERIRELEHKHKLVKKIDERQEKVKELLALRRVGDISSDSSDEGPSTKLPEVMQITNEDLAMLRGSIKPLKRPLRFSSFPEVKKEEDSSSDIERKRKKKEHRRRSPDDWRKRENRKKSKKKKKKRSRKSSSSDSSDSSSEDQLQQRKCDVENYTIGFPVREKSKVFYNFRYVLGSSKESLFYEIYARDVPQPKKKKSLRSFYESLEASSKHVPQETKFRKRIFDIYQNIGVVPISQQPFLDFDYEYERNEKEQNQEKMRKELTNEGYVVVDDTIIKEISDLDMRGQAMNVKLSKEPTNVNLWIDFVNLQEEIFEKRKRQSIQGARQTHLERKEEILKKAIEKNRRVAALQMMRIDVMIEMGKDSKLVLDEYKKAVHMFPHESLVWVRYLDYIQYNNNVYRFDLLDKAFGYCMEKLRGLIDGTLQSHAALVKDFKKLHKFQLYVYIRYLKWLLSSGQIPLAIANIQASLEANFGFGPEFRKLKYTEQLEKLKMFWDSKMPRIGDSEARGAENELKRAAEMPSALIQKLELKNYEIFLYDVKTCVDSCLERNREISENWVDFERQMMNIDGRVKRHELFLFQEEYKEDFETFSLWEPIKFEMLRVYFNPESDFEFVQPILEILGLKFQKSSGVWNTTEQILNDWIVKKNYDIAQSCELPIISSHFEKICKKVALNIATYLVKHKFGTDKADFVPNEYGIQLIMAVAMTEAGELEAEEEMWKINKKWLNRLLGSLEEFDEDIKIGNNVFLTTIKLLITQKFVEWLRAARQDYSRIKREIEWFNSRKILTELYVDENDESRIFKKIPKLISKILEENAPIYRVGEESRFKKSPTLFNLQIHLFGLLLRVFVLSSAEDKKSVQILIYSQLMEKLCNEVTDEQTAEMKSFLGSLHSHLCEKEKTELAGSPDVSIRILPNASTLCVCLVIAHEFALFDENKHGHFIHLSTDVIEQAINLRNTKPSDSILLIDTLLYYLTEVKDRQKLLFDCYKYVVGAAQSIFPCEAKYTKRYVDLNCSSTVQHIELLKSINLQRQKLNDERKLAFDIYHENSLLQLAIATIYSSSMRFSKLNELASSGSLIKKARSEALLARDPTIWRLTMQLAARFNNMDEVSQLHVMANGQCPWSRNVHIDNVAIQKKTEVLENMMLLMLEGGSMHTSFIDDVEVLTAYKESALRPQ</sequence>
<feature type="region of interest" description="Disordered" evidence="4">
    <location>
        <begin position="1"/>
        <end position="22"/>
    </location>
</feature>
<feature type="region of interest" description="Disordered" evidence="4">
    <location>
        <begin position="124"/>
        <end position="189"/>
    </location>
</feature>
<organism evidence="5 6">
    <name type="scientific">Caenorhabditis bovis</name>
    <dbReference type="NCBI Taxonomy" id="2654633"/>
    <lineage>
        <taxon>Eukaryota</taxon>
        <taxon>Metazoa</taxon>
        <taxon>Ecdysozoa</taxon>
        <taxon>Nematoda</taxon>
        <taxon>Chromadorea</taxon>
        <taxon>Rhabditida</taxon>
        <taxon>Rhabditina</taxon>
        <taxon>Rhabditomorpha</taxon>
        <taxon>Rhabditoidea</taxon>
        <taxon>Rhabditidae</taxon>
        <taxon>Peloderinae</taxon>
        <taxon>Caenorhabditis</taxon>
    </lineage>
</organism>
<feature type="compositionally biased region" description="Basic residues" evidence="4">
    <location>
        <begin position="156"/>
        <end position="172"/>
    </location>
</feature>
<dbReference type="PANTHER" id="PTHR13471">
    <property type="entry name" value="TETRATRICOPEPTIDE-LIKE HELICAL"/>
    <property type="match status" value="1"/>
</dbReference>
<dbReference type="OrthoDB" id="5816204at2759"/>
<comment type="similarity">
    <text evidence="2">Belongs to the NRDE2 family.</text>
</comment>
<dbReference type="GO" id="GO:0031048">
    <property type="term" value="P:regulatory ncRNA-mediated heterochromatin formation"/>
    <property type="evidence" value="ECO:0007669"/>
    <property type="project" value="TreeGrafter"/>
</dbReference>
<protein>
    <submittedName>
        <fullName evidence="5">Uncharacterized protein</fullName>
    </submittedName>
</protein>
<feature type="compositionally biased region" description="Basic residues" evidence="4">
    <location>
        <begin position="139"/>
        <end position="148"/>
    </location>
</feature>
<evidence type="ECO:0000313" key="6">
    <source>
        <dbReference type="Proteomes" id="UP000494206"/>
    </source>
</evidence>
<dbReference type="Gene3D" id="1.25.40.10">
    <property type="entry name" value="Tetratricopeptide repeat domain"/>
    <property type="match status" value="1"/>
</dbReference>
<evidence type="ECO:0000256" key="3">
    <source>
        <dbReference type="ARBA" id="ARBA00023242"/>
    </source>
</evidence>
<dbReference type="GO" id="GO:0071013">
    <property type="term" value="C:catalytic step 2 spliceosome"/>
    <property type="evidence" value="ECO:0007669"/>
    <property type="project" value="TreeGrafter"/>
</dbReference>